<evidence type="ECO:0000313" key="9">
    <source>
        <dbReference type="Proteomes" id="UP000033054"/>
    </source>
</evidence>
<dbReference type="GO" id="GO:0006508">
    <property type="term" value="P:proteolysis"/>
    <property type="evidence" value="ECO:0007669"/>
    <property type="project" value="UniProtKB-KW"/>
</dbReference>
<dbReference type="Pfam" id="PF00082">
    <property type="entry name" value="Peptidase_S8"/>
    <property type="match status" value="1"/>
</dbReference>
<name>A0A0E3V663_9BACT</name>
<dbReference type="PROSITE" id="PS00136">
    <property type="entry name" value="SUBTILASE_ASP"/>
    <property type="match status" value="1"/>
</dbReference>
<comment type="similarity">
    <text evidence="1 5 6">Belongs to the peptidase S8 family.</text>
</comment>
<dbReference type="SUPFAM" id="SSF52743">
    <property type="entry name" value="Subtilisin-like"/>
    <property type="match status" value="1"/>
</dbReference>
<accession>A0A0E3V663</accession>
<feature type="active site" description="Charge relay system" evidence="5">
    <location>
        <position position="407"/>
    </location>
</feature>
<dbReference type="PROSITE" id="PS00137">
    <property type="entry name" value="SUBTILASE_HIS"/>
    <property type="match status" value="1"/>
</dbReference>
<dbReference type="HOGENOM" id="CLU_022359_0_0_10"/>
<dbReference type="CDD" id="cd07483">
    <property type="entry name" value="Peptidases_S8_Subtilisin_Novo-like"/>
    <property type="match status" value="1"/>
</dbReference>
<organism evidence="8 9">
    <name type="scientific">Spirosoma radiotolerans</name>
    <dbReference type="NCBI Taxonomy" id="1379870"/>
    <lineage>
        <taxon>Bacteria</taxon>
        <taxon>Pseudomonadati</taxon>
        <taxon>Bacteroidota</taxon>
        <taxon>Cytophagia</taxon>
        <taxon>Cytophagales</taxon>
        <taxon>Cytophagaceae</taxon>
        <taxon>Spirosoma</taxon>
    </lineage>
</organism>
<keyword evidence="4 5" id="KW-0720">Serine protease</keyword>
<dbReference type="STRING" id="1379870.SD10_04390"/>
<dbReference type="PRINTS" id="PR00723">
    <property type="entry name" value="SUBTILISIN"/>
</dbReference>
<dbReference type="InterPro" id="IPR023828">
    <property type="entry name" value="Peptidase_S8_Ser-AS"/>
</dbReference>
<dbReference type="PATRIC" id="fig|1379870.5.peg.956"/>
<keyword evidence="9" id="KW-1185">Reference proteome</keyword>
<dbReference type="InterPro" id="IPR022398">
    <property type="entry name" value="Peptidase_S8_His-AS"/>
</dbReference>
<dbReference type="InterPro" id="IPR036852">
    <property type="entry name" value="Peptidase_S8/S53_dom_sf"/>
</dbReference>
<dbReference type="InterPro" id="IPR034080">
    <property type="entry name" value="Protease_P7-like_dom"/>
</dbReference>
<dbReference type="EMBL" id="CP010429">
    <property type="protein sequence ID" value="AKD54256.1"/>
    <property type="molecule type" value="Genomic_DNA"/>
</dbReference>
<dbReference type="Proteomes" id="UP000033054">
    <property type="component" value="Chromosome"/>
</dbReference>
<evidence type="ECO:0000256" key="4">
    <source>
        <dbReference type="ARBA" id="ARBA00022825"/>
    </source>
</evidence>
<dbReference type="GO" id="GO:0004252">
    <property type="term" value="F:serine-type endopeptidase activity"/>
    <property type="evidence" value="ECO:0007669"/>
    <property type="project" value="UniProtKB-UniRule"/>
</dbReference>
<dbReference type="InterPro" id="IPR051048">
    <property type="entry name" value="Peptidase_S8/S53_subtilisin"/>
</dbReference>
<dbReference type="PANTHER" id="PTHR43399">
    <property type="entry name" value="SUBTILISIN-RELATED"/>
    <property type="match status" value="1"/>
</dbReference>
<dbReference type="AlphaFoldDB" id="A0A0E3V663"/>
<dbReference type="InterPro" id="IPR000209">
    <property type="entry name" value="Peptidase_S8/S53_dom"/>
</dbReference>
<dbReference type="KEGG" id="srd:SD10_04390"/>
<keyword evidence="3 5" id="KW-0378">Hydrolase</keyword>
<dbReference type="InterPro" id="IPR023827">
    <property type="entry name" value="Peptidase_S8_Asp-AS"/>
</dbReference>
<evidence type="ECO:0000256" key="3">
    <source>
        <dbReference type="ARBA" id="ARBA00022801"/>
    </source>
</evidence>
<dbReference type="PROSITE" id="PS51892">
    <property type="entry name" value="SUBTILASE"/>
    <property type="match status" value="1"/>
</dbReference>
<dbReference type="InterPro" id="IPR015500">
    <property type="entry name" value="Peptidase_S8_subtilisin-rel"/>
</dbReference>
<feature type="domain" description="Peptidase S8/S53" evidence="7">
    <location>
        <begin position="405"/>
        <end position="610"/>
    </location>
</feature>
<dbReference type="PROSITE" id="PS00138">
    <property type="entry name" value="SUBTILASE_SER"/>
    <property type="match status" value="1"/>
</dbReference>
<gene>
    <name evidence="8" type="ORF">SD10_04390</name>
</gene>
<evidence type="ECO:0000256" key="6">
    <source>
        <dbReference type="RuleBase" id="RU003355"/>
    </source>
</evidence>
<evidence type="ECO:0000256" key="5">
    <source>
        <dbReference type="PROSITE-ProRule" id="PRU01240"/>
    </source>
</evidence>
<feature type="active site" description="Charge relay system" evidence="5">
    <location>
        <position position="577"/>
    </location>
</feature>
<keyword evidence="2 5" id="KW-0645">Protease</keyword>
<feature type="active site" description="Charge relay system" evidence="5">
    <location>
        <position position="178"/>
    </location>
</feature>
<dbReference type="PANTHER" id="PTHR43399:SF4">
    <property type="entry name" value="CELL WALL-ASSOCIATED PROTEASE"/>
    <property type="match status" value="1"/>
</dbReference>
<evidence type="ECO:0000313" key="8">
    <source>
        <dbReference type="EMBL" id="AKD54256.1"/>
    </source>
</evidence>
<dbReference type="RefSeq" id="WP_046375852.1">
    <property type="nucleotide sequence ID" value="NZ_CP010429.1"/>
</dbReference>
<reference evidence="8 9" key="1">
    <citation type="journal article" date="2014" name="Curr. Microbiol.">
        <title>Spirosoma radiotolerans sp. nov., a gamma-radiation-resistant bacterium isolated from gamma ray-irradiated soil.</title>
        <authorList>
            <person name="Lee J.J."/>
            <person name="Srinivasan S."/>
            <person name="Lim S."/>
            <person name="Joe M."/>
            <person name="Im S."/>
            <person name="Bae S.I."/>
            <person name="Park K.R."/>
            <person name="Han J.H."/>
            <person name="Park S.H."/>
            <person name="Joo B.M."/>
            <person name="Park S.J."/>
            <person name="Kim M.K."/>
        </authorList>
    </citation>
    <scope>NUCLEOTIDE SEQUENCE [LARGE SCALE GENOMIC DNA]</scope>
    <source>
        <strain evidence="8 9">DG5A</strain>
    </source>
</reference>
<evidence type="ECO:0000256" key="2">
    <source>
        <dbReference type="ARBA" id="ARBA00022670"/>
    </source>
</evidence>
<dbReference type="OrthoDB" id="9798386at2"/>
<evidence type="ECO:0000259" key="7">
    <source>
        <dbReference type="Pfam" id="PF00082"/>
    </source>
</evidence>
<dbReference type="Gene3D" id="3.40.50.200">
    <property type="entry name" value="Peptidase S8/S53 domain"/>
    <property type="match status" value="2"/>
</dbReference>
<proteinExistence type="inferred from homology"/>
<sequence>MNSPKVQLLFAYFLIGIFSVAQAQLPVRGTRWQGVVLASTNAQATMTFQRDTLLLTPESASAAPETMRYRQLGDTLLLQKITGQNSCGNNATGLYKLIYTNNGENLALQLLSDDCPERQQIFVSKTPFVRQRSSPNQPPRNWPYLDPTADSIAGISLYRAYDLLKGRTSVPVIVGVLDSGVDITHEDLRDVIWVNPKERPDNQIDDDKNGYTDDLNGWNFMGAKDGTTYEYDQPEITQTYVLLRNKYDKANPATLSPSEKRQYNTYQTAKKQFLNRYAVDQPKRMAFADTVKFWAVARQIAASLPDSTTSQAAIRQVDLGTDSIAAAVKTILADGYFPQYGPFSYYTVLVRQNWARFRQIMGSEATIAYNPDYNARASVGDNPANPTERYYGSPRLIIGQSQQLAMHGSHVAGIIAAKRGNGRGIDGVADNVRIMPVSVVPANGDERDKDVANGIRYAVENGAKVINMSFGKRLSPFKEQVDAAIRFAEEHDVLIVHAAGNNGENYDSLPAYPSARYENGKTARNVLVVGNSTWRIGEGLPSRSSNYGLQTVDIFAPGTEILSTLPHNEYASFSGTSMAAPMTAGVAALLRSYFPKLTAVQVKDILLRSSYKPDVQVRRPGRSGQTVAFKRLSRSGGLLNAHEAVKLILSESPSGPAQFSGFK</sequence>
<evidence type="ECO:0000256" key="1">
    <source>
        <dbReference type="ARBA" id="ARBA00011073"/>
    </source>
</evidence>
<protein>
    <submittedName>
        <fullName evidence="8">Peptidase S8</fullName>
    </submittedName>
</protein>